<evidence type="ECO:0000313" key="3">
    <source>
        <dbReference type="WBParaSite" id="HNAJ_0000529801-mRNA-1"/>
    </source>
</evidence>
<dbReference type="Proteomes" id="UP000278807">
    <property type="component" value="Unassembled WGS sequence"/>
</dbReference>
<dbReference type="GO" id="GO:0008270">
    <property type="term" value="F:zinc ion binding"/>
    <property type="evidence" value="ECO:0007669"/>
    <property type="project" value="InterPro"/>
</dbReference>
<dbReference type="OrthoDB" id="196131at2759"/>
<evidence type="ECO:0000313" key="1">
    <source>
        <dbReference type="EMBL" id="VDO01156.1"/>
    </source>
</evidence>
<organism evidence="3">
    <name type="scientific">Rodentolepis nana</name>
    <name type="common">Dwarf tapeworm</name>
    <name type="synonym">Hymenolepis nana</name>
    <dbReference type="NCBI Taxonomy" id="102285"/>
    <lineage>
        <taxon>Eukaryota</taxon>
        <taxon>Metazoa</taxon>
        <taxon>Spiralia</taxon>
        <taxon>Lophotrochozoa</taxon>
        <taxon>Platyhelminthes</taxon>
        <taxon>Cestoda</taxon>
        <taxon>Eucestoda</taxon>
        <taxon>Cyclophyllidea</taxon>
        <taxon>Hymenolepididae</taxon>
        <taxon>Rodentolepis</taxon>
    </lineage>
</organism>
<dbReference type="STRING" id="102285.A0A0R3TE09"/>
<proteinExistence type="predicted"/>
<sequence length="111" mass="12270">MGQFHRIGRTGRGKQKGLATTFINKSVNESTLLDLKHLLIEARQPVPEFLLELSAEHGDETQHLMVSGDEVGCAYCGGLGHRITHCPKLEAEKNKAAVGMSRKDYLSFADY</sequence>
<dbReference type="Gene3D" id="3.40.50.300">
    <property type="entry name" value="P-loop containing nucleotide triphosphate hydrolases"/>
    <property type="match status" value="1"/>
</dbReference>
<protein>
    <submittedName>
        <fullName evidence="3">Helicase C-terminal domain-containing protein</fullName>
    </submittedName>
</protein>
<dbReference type="GO" id="GO:0003676">
    <property type="term" value="F:nucleic acid binding"/>
    <property type="evidence" value="ECO:0007669"/>
    <property type="project" value="InterPro"/>
</dbReference>
<gene>
    <name evidence="1" type="ORF">HNAJ_LOCUS5296</name>
</gene>
<evidence type="ECO:0000313" key="2">
    <source>
        <dbReference type="Proteomes" id="UP000278807"/>
    </source>
</evidence>
<accession>A0A0R3TE09</accession>
<dbReference type="InterPro" id="IPR027417">
    <property type="entry name" value="P-loop_NTPase"/>
</dbReference>
<keyword evidence="2" id="KW-1185">Reference proteome</keyword>
<reference evidence="3" key="1">
    <citation type="submission" date="2017-02" db="UniProtKB">
        <authorList>
            <consortium name="WormBaseParasite"/>
        </authorList>
    </citation>
    <scope>IDENTIFICATION</scope>
</reference>
<dbReference type="InterPro" id="IPR036875">
    <property type="entry name" value="Znf_CCHC_sf"/>
</dbReference>
<dbReference type="SUPFAM" id="SSF57756">
    <property type="entry name" value="Retrovirus zinc finger-like domains"/>
    <property type="match status" value="1"/>
</dbReference>
<dbReference type="EMBL" id="UZAE01004377">
    <property type="protein sequence ID" value="VDO01156.1"/>
    <property type="molecule type" value="Genomic_DNA"/>
</dbReference>
<name>A0A0R3TE09_RODNA</name>
<dbReference type="WBParaSite" id="HNAJ_0000529801-mRNA-1">
    <property type="protein sequence ID" value="HNAJ_0000529801-mRNA-1"/>
    <property type="gene ID" value="HNAJ_0000529801"/>
</dbReference>
<dbReference type="AlphaFoldDB" id="A0A0R3TE09"/>
<reference evidence="1 2" key="2">
    <citation type="submission" date="2018-11" db="EMBL/GenBank/DDBJ databases">
        <authorList>
            <consortium name="Pathogen Informatics"/>
        </authorList>
    </citation>
    <scope>NUCLEOTIDE SEQUENCE [LARGE SCALE GENOMIC DNA]</scope>
</reference>